<dbReference type="GO" id="GO:0006281">
    <property type="term" value="P:DNA repair"/>
    <property type="evidence" value="ECO:0007669"/>
    <property type="project" value="TreeGrafter"/>
</dbReference>
<dbReference type="OrthoDB" id="310853at2759"/>
<evidence type="ECO:0000313" key="7">
    <source>
        <dbReference type="Proteomes" id="UP000015453"/>
    </source>
</evidence>
<evidence type="ECO:0000259" key="5">
    <source>
        <dbReference type="Pfam" id="PF04821"/>
    </source>
</evidence>
<evidence type="ECO:0000256" key="3">
    <source>
        <dbReference type="ARBA" id="ARBA00023306"/>
    </source>
</evidence>
<dbReference type="InterPro" id="IPR006906">
    <property type="entry name" value="Timeless_N"/>
</dbReference>
<accession>S8CET1</accession>
<dbReference type="GO" id="GO:0031298">
    <property type="term" value="C:replication fork protection complex"/>
    <property type="evidence" value="ECO:0007669"/>
    <property type="project" value="TreeGrafter"/>
</dbReference>
<proteinExistence type="predicted"/>
<dbReference type="Proteomes" id="UP000015453">
    <property type="component" value="Unassembled WGS sequence"/>
</dbReference>
<dbReference type="InterPro" id="IPR044998">
    <property type="entry name" value="Timeless"/>
</dbReference>
<comment type="subcellular location">
    <subcellularLocation>
        <location evidence="1">Nucleus</location>
    </subcellularLocation>
</comment>
<evidence type="ECO:0000256" key="4">
    <source>
        <dbReference type="SAM" id="Phobius"/>
    </source>
</evidence>
<comment type="caution">
    <text evidence="6">The sequence shown here is derived from an EMBL/GenBank/DDBJ whole genome shotgun (WGS) entry which is preliminary data.</text>
</comment>
<dbReference type="PANTHER" id="PTHR22940:SF4">
    <property type="entry name" value="PROTEIN TIMELESS HOMOLOG"/>
    <property type="match status" value="1"/>
</dbReference>
<feature type="domain" description="Timeless N-terminal" evidence="5">
    <location>
        <begin position="25"/>
        <end position="285"/>
    </location>
</feature>
<feature type="non-terminal residue" evidence="6">
    <location>
        <position position="603"/>
    </location>
</feature>
<name>S8CET1_9LAMI</name>
<keyword evidence="4" id="KW-1133">Transmembrane helix</keyword>
<keyword evidence="3" id="KW-0131">Cell cycle</keyword>
<organism evidence="6 7">
    <name type="scientific">Genlisea aurea</name>
    <dbReference type="NCBI Taxonomy" id="192259"/>
    <lineage>
        <taxon>Eukaryota</taxon>
        <taxon>Viridiplantae</taxon>
        <taxon>Streptophyta</taxon>
        <taxon>Embryophyta</taxon>
        <taxon>Tracheophyta</taxon>
        <taxon>Spermatophyta</taxon>
        <taxon>Magnoliopsida</taxon>
        <taxon>eudicotyledons</taxon>
        <taxon>Gunneridae</taxon>
        <taxon>Pentapetalae</taxon>
        <taxon>asterids</taxon>
        <taxon>lamiids</taxon>
        <taxon>Lamiales</taxon>
        <taxon>Lentibulariaceae</taxon>
        <taxon>Genlisea</taxon>
    </lineage>
</organism>
<evidence type="ECO:0000313" key="6">
    <source>
        <dbReference type="EMBL" id="EPS65409.1"/>
    </source>
</evidence>
<dbReference type="PANTHER" id="PTHR22940">
    <property type="entry name" value="TIMEOUT/TIMELESS-2"/>
    <property type="match status" value="1"/>
</dbReference>
<evidence type="ECO:0000256" key="2">
    <source>
        <dbReference type="ARBA" id="ARBA00023242"/>
    </source>
</evidence>
<keyword evidence="2" id="KW-0539">Nucleus</keyword>
<reference evidence="6 7" key="1">
    <citation type="journal article" date="2013" name="BMC Genomics">
        <title>The miniature genome of a carnivorous plant Genlisea aurea contains a low number of genes and short non-coding sequences.</title>
        <authorList>
            <person name="Leushkin E.V."/>
            <person name="Sutormin R.A."/>
            <person name="Nabieva E.R."/>
            <person name="Penin A.A."/>
            <person name="Kondrashov A.S."/>
            <person name="Logacheva M.D."/>
        </authorList>
    </citation>
    <scope>NUCLEOTIDE SEQUENCE [LARGE SCALE GENOMIC DNA]</scope>
</reference>
<keyword evidence="4" id="KW-0472">Membrane</keyword>
<gene>
    <name evidence="6" type="ORF">M569_09367</name>
</gene>
<feature type="transmembrane region" description="Helical" evidence="4">
    <location>
        <begin position="392"/>
        <end position="410"/>
    </location>
</feature>
<feature type="transmembrane region" description="Helical" evidence="4">
    <location>
        <begin position="422"/>
        <end position="440"/>
    </location>
</feature>
<dbReference type="GO" id="GO:0003677">
    <property type="term" value="F:DNA binding"/>
    <property type="evidence" value="ECO:0007669"/>
    <property type="project" value="TreeGrafter"/>
</dbReference>
<dbReference type="AlphaFoldDB" id="S8CET1"/>
<dbReference type="Pfam" id="PF04821">
    <property type="entry name" value="TIMELESS"/>
    <property type="match status" value="1"/>
</dbReference>
<keyword evidence="7" id="KW-1185">Reference proteome</keyword>
<dbReference type="EMBL" id="AUSU01004243">
    <property type="protein sequence ID" value="EPS65409.1"/>
    <property type="molecule type" value="Genomic_DNA"/>
</dbReference>
<sequence>MDGLSLVCAGLGIIDEDDDGKCVGYAKGEFCSDNLKDLVRFLRRDDPERRGVFKQVCKWNTVSKDLVPIIIYCQEDRGLVLNAVKVLVFLTMPIEPTSVDIPQQMEYLWGLKSAITYSDILPVIMSFLENPLENLENENFTEDDWKLVQLVLTLFRNILAIHDISTQQKAGGCVTQFLCLRDKCLEIFFQENVMDMILALTLHVGGSQGYLNQENMLLLEIFHCIFKGQAPELVAKVFSKDYKAEDGPDNAVNNLQFIMKEEKEKRKLCSLKNLSRHSQFSGTFTRTLLDGSKVLLKGNPSVAGVALLKAKKNCRGPSKREIWDQGKLASERKIQQLLHEFINQFLMGGYNALMASIREDIDTEHREFQNSDVVIFFEVAHFITSFQYYKSLVKVTYCCVIAFTILFLTFAWDRHLCCMIHLACRMACFVPLLFIVVFNFKSESCMHWQNSLDDDRMGSTSCHDDDTSFHGGSICGPIAETMSEAMFLLVISKWRYAFEGLNQTNNYKFVSVAGSLVKIMICMLDLVLKQASEDSNEPHTARILLYKLFYDQTEEGLTHFLFTLVKSFDPHKQPKSDLTNMVECIYLVLRLLENLQANGALRV</sequence>
<evidence type="ECO:0000256" key="1">
    <source>
        <dbReference type="ARBA" id="ARBA00004123"/>
    </source>
</evidence>
<dbReference type="GO" id="GO:0043111">
    <property type="term" value="P:replication fork arrest"/>
    <property type="evidence" value="ECO:0007669"/>
    <property type="project" value="TreeGrafter"/>
</dbReference>
<keyword evidence="4" id="KW-0812">Transmembrane</keyword>
<dbReference type="GO" id="GO:0000076">
    <property type="term" value="P:DNA replication checkpoint signaling"/>
    <property type="evidence" value="ECO:0007669"/>
    <property type="project" value="TreeGrafter"/>
</dbReference>
<protein>
    <recommendedName>
        <fullName evidence="5">Timeless N-terminal domain-containing protein</fullName>
    </recommendedName>
</protein>